<protein>
    <submittedName>
        <fullName evidence="2">Uncharacterized protein</fullName>
    </submittedName>
</protein>
<accession>A0ABV0TIF3</accession>
<name>A0ABV0TIF3_9TELE</name>
<feature type="region of interest" description="Disordered" evidence="1">
    <location>
        <begin position="1"/>
        <end position="35"/>
    </location>
</feature>
<organism evidence="2 3">
    <name type="scientific">Ilyodon furcidens</name>
    <name type="common">goldbreast splitfin</name>
    <dbReference type="NCBI Taxonomy" id="33524"/>
    <lineage>
        <taxon>Eukaryota</taxon>
        <taxon>Metazoa</taxon>
        <taxon>Chordata</taxon>
        <taxon>Craniata</taxon>
        <taxon>Vertebrata</taxon>
        <taxon>Euteleostomi</taxon>
        <taxon>Actinopterygii</taxon>
        <taxon>Neopterygii</taxon>
        <taxon>Teleostei</taxon>
        <taxon>Neoteleostei</taxon>
        <taxon>Acanthomorphata</taxon>
        <taxon>Ovalentaria</taxon>
        <taxon>Atherinomorphae</taxon>
        <taxon>Cyprinodontiformes</taxon>
        <taxon>Goodeidae</taxon>
        <taxon>Ilyodon</taxon>
    </lineage>
</organism>
<keyword evidence="3" id="KW-1185">Reference proteome</keyword>
<proteinExistence type="predicted"/>
<evidence type="ECO:0000256" key="1">
    <source>
        <dbReference type="SAM" id="MobiDB-lite"/>
    </source>
</evidence>
<gene>
    <name evidence="2" type="ORF">ILYODFUR_009643</name>
</gene>
<reference evidence="2 3" key="1">
    <citation type="submission" date="2021-06" db="EMBL/GenBank/DDBJ databases">
        <authorList>
            <person name="Palmer J.M."/>
        </authorList>
    </citation>
    <scope>NUCLEOTIDE SEQUENCE [LARGE SCALE GENOMIC DNA]</scope>
    <source>
        <strain evidence="3">if_2019</strain>
        <tissue evidence="2">Muscle</tissue>
    </source>
</reference>
<dbReference type="Proteomes" id="UP001482620">
    <property type="component" value="Unassembled WGS sequence"/>
</dbReference>
<sequence>MEITIKHSQFNGNSAEPKYLEDSEQEGGEEAAREANVTNRNACCSSNSQALSRIQFAPLLLSVSSPSSHVPINFHDTQTQLHTEVDNILISEDTISSFCLHLVSVKGILWGECLG</sequence>
<feature type="compositionally biased region" description="Polar residues" evidence="1">
    <location>
        <begin position="1"/>
        <end position="14"/>
    </location>
</feature>
<evidence type="ECO:0000313" key="3">
    <source>
        <dbReference type="Proteomes" id="UP001482620"/>
    </source>
</evidence>
<dbReference type="EMBL" id="JAHRIQ010035433">
    <property type="protein sequence ID" value="MEQ2232289.1"/>
    <property type="molecule type" value="Genomic_DNA"/>
</dbReference>
<evidence type="ECO:0000313" key="2">
    <source>
        <dbReference type="EMBL" id="MEQ2232289.1"/>
    </source>
</evidence>
<comment type="caution">
    <text evidence="2">The sequence shown here is derived from an EMBL/GenBank/DDBJ whole genome shotgun (WGS) entry which is preliminary data.</text>
</comment>